<evidence type="ECO:0000313" key="4">
    <source>
        <dbReference type="Proteomes" id="UP001597216"/>
    </source>
</evidence>
<dbReference type="InterPro" id="IPR051785">
    <property type="entry name" value="MMCE/EMCE_epimerase"/>
</dbReference>
<dbReference type="PANTHER" id="PTHR43048:SF4">
    <property type="entry name" value="RING-CLEAVING DIOXYGENASE-RELATED"/>
    <property type="match status" value="1"/>
</dbReference>
<keyword evidence="1" id="KW-0479">Metal-binding</keyword>
<name>A0ABW3T4D6_9CAUL</name>
<dbReference type="CDD" id="cd06587">
    <property type="entry name" value="VOC"/>
    <property type="match status" value="1"/>
</dbReference>
<dbReference type="InterPro" id="IPR029068">
    <property type="entry name" value="Glyas_Bleomycin-R_OHBP_Dase"/>
</dbReference>
<gene>
    <name evidence="3" type="ORF">ACFQ27_09880</name>
</gene>
<reference evidence="4" key="1">
    <citation type="journal article" date="2019" name="Int. J. Syst. Evol. Microbiol.">
        <title>The Global Catalogue of Microorganisms (GCM) 10K type strain sequencing project: providing services to taxonomists for standard genome sequencing and annotation.</title>
        <authorList>
            <consortium name="The Broad Institute Genomics Platform"/>
            <consortium name="The Broad Institute Genome Sequencing Center for Infectious Disease"/>
            <person name="Wu L."/>
            <person name="Ma J."/>
        </authorList>
    </citation>
    <scope>NUCLEOTIDE SEQUENCE [LARGE SCALE GENOMIC DNA]</scope>
    <source>
        <strain evidence="4">CCUG 55074</strain>
    </source>
</reference>
<accession>A0ABW3T4D6</accession>
<dbReference type="InterPro" id="IPR004360">
    <property type="entry name" value="Glyas_Fos-R_dOase_dom"/>
</dbReference>
<dbReference type="Pfam" id="PF00903">
    <property type="entry name" value="Glyoxalase"/>
    <property type="match status" value="1"/>
</dbReference>
<dbReference type="RefSeq" id="WP_377353472.1">
    <property type="nucleotide sequence ID" value="NZ_JBHTLQ010000018.1"/>
</dbReference>
<sequence>METVSIRYIVADVDAAAAFYRDLLGFAVDFQAPGAFAMLSRGVLKLMLNRPGAGGAGAAMPDGETPAPGGWNRFQLVVSDLAAEVQRLKAAGASFRNEIVQGNGGQQILLKDPSGNLIELFQPPGG</sequence>
<dbReference type="PROSITE" id="PS51819">
    <property type="entry name" value="VOC"/>
    <property type="match status" value="1"/>
</dbReference>
<organism evidence="3 4">
    <name type="scientific">Phenylobacterium conjunctum</name>
    <dbReference type="NCBI Taxonomy" id="1298959"/>
    <lineage>
        <taxon>Bacteria</taxon>
        <taxon>Pseudomonadati</taxon>
        <taxon>Pseudomonadota</taxon>
        <taxon>Alphaproteobacteria</taxon>
        <taxon>Caulobacterales</taxon>
        <taxon>Caulobacteraceae</taxon>
        <taxon>Phenylobacterium</taxon>
    </lineage>
</organism>
<evidence type="ECO:0000256" key="1">
    <source>
        <dbReference type="ARBA" id="ARBA00022723"/>
    </source>
</evidence>
<dbReference type="PANTHER" id="PTHR43048">
    <property type="entry name" value="METHYLMALONYL-COA EPIMERASE"/>
    <property type="match status" value="1"/>
</dbReference>
<comment type="caution">
    <text evidence="3">The sequence shown here is derived from an EMBL/GenBank/DDBJ whole genome shotgun (WGS) entry which is preliminary data.</text>
</comment>
<dbReference type="SUPFAM" id="SSF54593">
    <property type="entry name" value="Glyoxalase/Bleomycin resistance protein/Dihydroxybiphenyl dioxygenase"/>
    <property type="match status" value="1"/>
</dbReference>
<proteinExistence type="predicted"/>
<evidence type="ECO:0000313" key="3">
    <source>
        <dbReference type="EMBL" id="MFD1190887.1"/>
    </source>
</evidence>
<evidence type="ECO:0000259" key="2">
    <source>
        <dbReference type="PROSITE" id="PS51819"/>
    </source>
</evidence>
<dbReference type="Gene3D" id="3.10.180.10">
    <property type="entry name" value="2,3-Dihydroxybiphenyl 1,2-Dioxygenase, domain 1"/>
    <property type="match status" value="1"/>
</dbReference>
<dbReference type="EMBL" id="JBHTLQ010000018">
    <property type="protein sequence ID" value="MFD1190887.1"/>
    <property type="molecule type" value="Genomic_DNA"/>
</dbReference>
<feature type="domain" description="VOC" evidence="2">
    <location>
        <begin position="2"/>
        <end position="123"/>
    </location>
</feature>
<dbReference type="Proteomes" id="UP001597216">
    <property type="component" value="Unassembled WGS sequence"/>
</dbReference>
<keyword evidence="4" id="KW-1185">Reference proteome</keyword>
<dbReference type="InterPro" id="IPR037523">
    <property type="entry name" value="VOC_core"/>
</dbReference>
<protein>
    <submittedName>
        <fullName evidence="3">VOC family protein</fullName>
    </submittedName>
</protein>